<dbReference type="InterPro" id="IPR003488">
    <property type="entry name" value="DprA"/>
</dbReference>
<dbReference type="HOGENOM" id="CLU_029601_1_1_9"/>
<dbReference type="Gene3D" id="3.40.50.450">
    <property type="match status" value="1"/>
</dbReference>
<dbReference type="Pfam" id="PF02481">
    <property type="entry name" value="DNA_processg_A"/>
    <property type="match status" value="1"/>
</dbReference>
<comment type="similarity">
    <text evidence="1">Belongs to the DprA/Smf family.</text>
</comment>
<dbReference type="NCBIfam" id="TIGR00732">
    <property type="entry name" value="dprA"/>
    <property type="match status" value="1"/>
</dbReference>
<proteinExistence type="inferred from homology"/>
<dbReference type="Proteomes" id="UP000005104">
    <property type="component" value="Chromosome"/>
</dbReference>
<reference evidence="4 5" key="1">
    <citation type="submission" date="2011-11" db="EMBL/GenBank/DDBJ databases">
        <title>The Noncontiguous Finished genome of Desulfosporosinus youngiae DSM 17734.</title>
        <authorList>
            <consortium name="US DOE Joint Genome Institute (JGI-PGF)"/>
            <person name="Lucas S."/>
            <person name="Han J."/>
            <person name="Lapidus A."/>
            <person name="Cheng J.-F."/>
            <person name="Goodwin L."/>
            <person name="Pitluck S."/>
            <person name="Peters L."/>
            <person name="Ovchinnikova G."/>
            <person name="Lu M."/>
            <person name="Land M.L."/>
            <person name="Hauser L."/>
            <person name="Pester M."/>
            <person name="Spring S."/>
            <person name="Ollivier B."/>
            <person name="Rattei T."/>
            <person name="Klenk H.-P."/>
            <person name="Wagner M."/>
            <person name="Loy A."/>
            <person name="Woyke T.J."/>
        </authorList>
    </citation>
    <scope>NUCLEOTIDE SEQUENCE [LARGE SCALE GENOMIC DNA]</scope>
    <source>
        <strain evidence="4 5">DSM 17734</strain>
    </source>
</reference>
<evidence type="ECO:0000259" key="3">
    <source>
        <dbReference type="Pfam" id="PF17782"/>
    </source>
</evidence>
<keyword evidence="5" id="KW-1185">Reference proteome</keyword>
<dbReference type="AlphaFoldDB" id="H5XYB0"/>
<dbReference type="OrthoDB" id="9785707at2"/>
<feature type="domain" description="DprA winged helix" evidence="3">
    <location>
        <begin position="319"/>
        <end position="368"/>
    </location>
</feature>
<dbReference type="Gene3D" id="1.10.10.10">
    <property type="entry name" value="Winged helix-like DNA-binding domain superfamily/Winged helix DNA-binding domain"/>
    <property type="match status" value="1"/>
</dbReference>
<dbReference type="InterPro" id="IPR041614">
    <property type="entry name" value="DprA_WH"/>
</dbReference>
<dbReference type="Pfam" id="PF17782">
    <property type="entry name" value="WHD_DprA"/>
    <property type="match status" value="1"/>
</dbReference>
<dbReference type="GO" id="GO:0009294">
    <property type="term" value="P:DNA-mediated transformation"/>
    <property type="evidence" value="ECO:0007669"/>
    <property type="project" value="InterPro"/>
</dbReference>
<dbReference type="RefSeq" id="WP_007786299.1">
    <property type="nucleotide sequence ID" value="NZ_CM001441.1"/>
</dbReference>
<dbReference type="eggNOG" id="COG0758">
    <property type="taxonomic scope" value="Bacteria"/>
</dbReference>
<name>H5XYB0_9FIRM</name>
<dbReference type="SUPFAM" id="SSF102405">
    <property type="entry name" value="MCP/YpsA-like"/>
    <property type="match status" value="1"/>
</dbReference>
<evidence type="ECO:0000313" key="5">
    <source>
        <dbReference type="Proteomes" id="UP000005104"/>
    </source>
</evidence>
<organism evidence="4 5">
    <name type="scientific">Desulfosporosinus youngiae DSM 17734</name>
    <dbReference type="NCBI Taxonomy" id="768710"/>
    <lineage>
        <taxon>Bacteria</taxon>
        <taxon>Bacillati</taxon>
        <taxon>Bacillota</taxon>
        <taxon>Clostridia</taxon>
        <taxon>Eubacteriales</taxon>
        <taxon>Desulfitobacteriaceae</taxon>
        <taxon>Desulfosporosinus</taxon>
    </lineage>
</organism>
<evidence type="ECO:0000259" key="2">
    <source>
        <dbReference type="Pfam" id="PF02481"/>
    </source>
</evidence>
<evidence type="ECO:0000313" key="4">
    <source>
        <dbReference type="EMBL" id="EHQ91389.1"/>
    </source>
</evidence>
<dbReference type="InterPro" id="IPR036388">
    <property type="entry name" value="WH-like_DNA-bd_sf"/>
</dbReference>
<dbReference type="InterPro" id="IPR057666">
    <property type="entry name" value="DrpA_SLOG"/>
</dbReference>
<dbReference type="STRING" id="768710.DesyoDRAFT_4434"/>
<accession>H5XYB0</accession>
<gene>
    <name evidence="4" type="ORF">DesyoDRAFT_4434</name>
</gene>
<dbReference type="PANTHER" id="PTHR43022:SF1">
    <property type="entry name" value="PROTEIN SMF"/>
    <property type="match status" value="1"/>
</dbReference>
<dbReference type="PANTHER" id="PTHR43022">
    <property type="entry name" value="PROTEIN SMF"/>
    <property type="match status" value="1"/>
</dbReference>
<feature type="domain" description="Smf/DprA SLOG" evidence="2">
    <location>
        <begin position="80"/>
        <end position="288"/>
    </location>
</feature>
<dbReference type="EMBL" id="CM001441">
    <property type="protein sequence ID" value="EHQ91389.1"/>
    <property type="molecule type" value="Genomic_DNA"/>
</dbReference>
<sequence length="376" mass="40803">MDREQEKVVRATFRTITGVGSQRLRQLIAYFGSAAKAWKASTSKYLQISHQEEWIKEVLKARQSIDPQRVGDTLKKQGIQIITPDETDYPCLLAELSDAPPLLYYRGHLRGKVEGIAIVGSRKATAYGKAVAKMLAREAAAKGIVIISGLARGIDAAAHQGTLDAGGITWAFLGCGLDQVYPRENQRLAEAILEKGALISEFPPGSPPNAQHFPARNRLISGCSRGVVVVEAAERSGALITVDFALEQGREVFAVPGPIFSEVSRGPHHLLRQGAKIVEGIDDIYNELPPWSNYVGRILLPKASSAQDDEGSDGTEDVGEYDLILSQLSDVPLHIDQITSNSNLSVSTISLALLELQLGGKVTQLPGQYYVLARER</sequence>
<protein>
    <submittedName>
        <fullName evidence="4">DNA protecting protein DprA</fullName>
    </submittedName>
</protein>
<evidence type="ECO:0000256" key="1">
    <source>
        <dbReference type="ARBA" id="ARBA00006525"/>
    </source>
</evidence>